<dbReference type="Proteomes" id="UP000054321">
    <property type="component" value="Unassembled WGS sequence"/>
</dbReference>
<evidence type="ECO:0000313" key="4">
    <source>
        <dbReference type="Proteomes" id="UP000054321"/>
    </source>
</evidence>
<organism evidence="3 4">
    <name type="scientific">Oidiodendron maius (strain Zn)</name>
    <dbReference type="NCBI Taxonomy" id="913774"/>
    <lineage>
        <taxon>Eukaryota</taxon>
        <taxon>Fungi</taxon>
        <taxon>Dikarya</taxon>
        <taxon>Ascomycota</taxon>
        <taxon>Pezizomycotina</taxon>
        <taxon>Leotiomycetes</taxon>
        <taxon>Leotiomycetes incertae sedis</taxon>
        <taxon>Myxotrichaceae</taxon>
        <taxon>Oidiodendron</taxon>
    </lineage>
</organism>
<gene>
    <name evidence="3" type="ORF">OIDMADRAFT_21249</name>
</gene>
<dbReference type="SUPFAM" id="SSF52972">
    <property type="entry name" value="ITPase-like"/>
    <property type="match status" value="1"/>
</dbReference>
<evidence type="ECO:0000256" key="2">
    <source>
        <dbReference type="ARBA" id="ARBA00022801"/>
    </source>
</evidence>
<dbReference type="InterPro" id="IPR029001">
    <property type="entry name" value="ITPase-like_fam"/>
</dbReference>
<dbReference type="PANTHER" id="PTHR11067">
    <property type="entry name" value="INOSINE TRIPHOSPHATE PYROPHOSPHATASE/HAM1 PROTEIN"/>
    <property type="match status" value="1"/>
</dbReference>
<keyword evidence="4" id="KW-1185">Reference proteome</keyword>
<dbReference type="InParanoid" id="A0A0C3GFS4"/>
<accession>A0A0C3GFS4</accession>
<protein>
    <recommendedName>
        <fullName evidence="5">Non-canonical purine NTP pyrophosphatase</fullName>
    </recommendedName>
</protein>
<dbReference type="Pfam" id="PF01725">
    <property type="entry name" value="Ham1p_like"/>
    <property type="match status" value="1"/>
</dbReference>
<name>A0A0C3GFS4_OIDMZ</name>
<dbReference type="GO" id="GO:0047429">
    <property type="term" value="F:nucleoside triphosphate diphosphatase activity"/>
    <property type="evidence" value="ECO:0007669"/>
    <property type="project" value="InterPro"/>
</dbReference>
<reference evidence="4" key="2">
    <citation type="submission" date="2015-01" db="EMBL/GenBank/DDBJ databases">
        <title>Evolutionary Origins and Diversification of the Mycorrhizal Mutualists.</title>
        <authorList>
            <consortium name="DOE Joint Genome Institute"/>
            <consortium name="Mycorrhizal Genomics Consortium"/>
            <person name="Kohler A."/>
            <person name="Kuo A."/>
            <person name="Nagy L.G."/>
            <person name="Floudas D."/>
            <person name="Copeland A."/>
            <person name="Barry K.W."/>
            <person name="Cichocki N."/>
            <person name="Veneault-Fourrey C."/>
            <person name="LaButti K."/>
            <person name="Lindquist E.A."/>
            <person name="Lipzen A."/>
            <person name="Lundell T."/>
            <person name="Morin E."/>
            <person name="Murat C."/>
            <person name="Riley R."/>
            <person name="Ohm R."/>
            <person name="Sun H."/>
            <person name="Tunlid A."/>
            <person name="Henrissat B."/>
            <person name="Grigoriev I.V."/>
            <person name="Hibbett D.S."/>
            <person name="Martin F."/>
        </authorList>
    </citation>
    <scope>NUCLEOTIDE SEQUENCE [LARGE SCALE GENOMIC DNA]</scope>
    <source>
        <strain evidence="4">Zn</strain>
    </source>
</reference>
<evidence type="ECO:0000313" key="3">
    <source>
        <dbReference type="EMBL" id="KIM94985.1"/>
    </source>
</evidence>
<dbReference type="GO" id="GO:0009143">
    <property type="term" value="P:nucleoside triphosphate catabolic process"/>
    <property type="evidence" value="ECO:0007669"/>
    <property type="project" value="InterPro"/>
</dbReference>
<dbReference type="InterPro" id="IPR002637">
    <property type="entry name" value="RdgB/HAM1"/>
</dbReference>
<reference evidence="3 4" key="1">
    <citation type="submission" date="2014-04" db="EMBL/GenBank/DDBJ databases">
        <authorList>
            <consortium name="DOE Joint Genome Institute"/>
            <person name="Kuo A."/>
            <person name="Martino E."/>
            <person name="Perotto S."/>
            <person name="Kohler A."/>
            <person name="Nagy L.G."/>
            <person name="Floudas D."/>
            <person name="Copeland A."/>
            <person name="Barry K.W."/>
            <person name="Cichocki N."/>
            <person name="Veneault-Fourrey C."/>
            <person name="LaButti K."/>
            <person name="Lindquist E.A."/>
            <person name="Lipzen A."/>
            <person name="Lundell T."/>
            <person name="Morin E."/>
            <person name="Murat C."/>
            <person name="Sun H."/>
            <person name="Tunlid A."/>
            <person name="Henrissat B."/>
            <person name="Grigoriev I.V."/>
            <person name="Hibbett D.S."/>
            <person name="Martin F."/>
            <person name="Nordberg H.P."/>
            <person name="Cantor M.N."/>
            <person name="Hua S.X."/>
        </authorList>
    </citation>
    <scope>NUCLEOTIDE SEQUENCE [LARGE SCALE GENOMIC DNA]</scope>
    <source>
        <strain evidence="3 4">Zn</strain>
    </source>
</reference>
<dbReference type="STRING" id="913774.A0A0C3GFS4"/>
<proteinExistence type="inferred from homology"/>
<dbReference type="AlphaFoldDB" id="A0A0C3GFS4"/>
<dbReference type="GO" id="GO:0005737">
    <property type="term" value="C:cytoplasm"/>
    <property type="evidence" value="ECO:0007669"/>
    <property type="project" value="TreeGrafter"/>
</dbReference>
<comment type="similarity">
    <text evidence="1">Belongs to the HAM1 NTPase family.</text>
</comment>
<dbReference type="Gene3D" id="3.90.950.10">
    <property type="match status" value="1"/>
</dbReference>
<feature type="non-terminal residue" evidence="3">
    <location>
        <position position="62"/>
    </location>
</feature>
<evidence type="ECO:0008006" key="5">
    <source>
        <dbReference type="Google" id="ProtNLM"/>
    </source>
</evidence>
<keyword evidence="2" id="KW-0378">Hydrolase</keyword>
<evidence type="ECO:0000256" key="1">
    <source>
        <dbReference type="ARBA" id="ARBA00008023"/>
    </source>
</evidence>
<dbReference type="EMBL" id="KN832888">
    <property type="protein sequence ID" value="KIM94985.1"/>
    <property type="molecule type" value="Genomic_DNA"/>
</dbReference>
<dbReference type="HOGENOM" id="CLU_2948027_0_0_1"/>
<sequence length="62" mass="6794">MAPKQLNFITGNKNKLTEVKAILGDTVDLQSQSLDLVEIQGTIEEISADKCRRAADIVCFTV</sequence>
<dbReference type="OrthoDB" id="6288734at2759"/>
<dbReference type="PANTHER" id="PTHR11067:SF9">
    <property type="entry name" value="INOSINE TRIPHOSPHATE PYROPHOSPHATASE"/>
    <property type="match status" value="1"/>
</dbReference>